<gene>
    <name evidence="1" type="ORF">HCU01_25090</name>
    <name evidence="2" type="ORF">SAMN05660971_03227</name>
</gene>
<reference evidence="2 3" key="1">
    <citation type="submission" date="2016-11" db="EMBL/GenBank/DDBJ databases">
        <authorList>
            <person name="Jaros S."/>
            <person name="Januszkiewicz K."/>
            <person name="Wedrychowicz H."/>
        </authorList>
    </citation>
    <scope>NUCLEOTIDE SEQUENCE [LARGE SCALE GENOMIC DNA]</scope>
    <source>
        <strain evidence="2 3">DSM 4740</strain>
    </source>
</reference>
<dbReference type="Gene3D" id="3.40.1260.10">
    <property type="entry name" value="DsrEFH-like"/>
    <property type="match status" value="1"/>
</dbReference>
<dbReference type="NCBIfam" id="TIGR03011">
    <property type="entry name" value="sulf_tusB_dsrH"/>
    <property type="match status" value="1"/>
</dbReference>
<dbReference type="GO" id="GO:1990228">
    <property type="term" value="C:sulfurtransferase complex"/>
    <property type="evidence" value="ECO:0007669"/>
    <property type="project" value="TreeGrafter"/>
</dbReference>
<dbReference type="SUPFAM" id="SSF75169">
    <property type="entry name" value="DsrEFH-like"/>
    <property type="match status" value="1"/>
</dbReference>
<dbReference type="GO" id="GO:0002143">
    <property type="term" value="P:tRNA wobble position uridine thiolation"/>
    <property type="evidence" value="ECO:0007669"/>
    <property type="project" value="InterPro"/>
</dbReference>
<dbReference type="Proteomes" id="UP000184123">
    <property type="component" value="Unassembled WGS sequence"/>
</dbReference>
<accession>A0A1M7JM38</accession>
<name>A0A1M7JM38_9GAMM</name>
<dbReference type="EMBL" id="BJXU01000094">
    <property type="protein sequence ID" value="GEN24560.1"/>
    <property type="molecule type" value="Genomic_DNA"/>
</dbReference>
<dbReference type="RefSeq" id="WP_073436245.1">
    <property type="nucleotide sequence ID" value="NZ_BJXU01000094.1"/>
</dbReference>
<protein>
    <submittedName>
        <fullName evidence="2">tRNA 2-thiouridine synthesizing protein B</fullName>
    </submittedName>
</protein>
<dbReference type="PANTHER" id="PTHR37526">
    <property type="entry name" value="PROTEIN TUSB"/>
    <property type="match status" value="1"/>
</dbReference>
<evidence type="ECO:0000313" key="4">
    <source>
        <dbReference type="Proteomes" id="UP000321726"/>
    </source>
</evidence>
<reference evidence="1 4" key="2">
    <citation type="submission" date="2019-07" db="EMBL/GenBank/DDBJ databases">
        <title>Whole genome shotgun sequence of Halomonas cupida NBRC 102219.</title>
        <authorList>
            <person name="Hosoyama A."/>
            <person name="Uohara A."/>
            <person name="Ohji S."/>
            <person name="Ichikawa N."/>
        </authorList>
    </citation>
    <scope>NUCLEOTIDE SEQUENCE [LARGE SCALE GENOMIC DNA]</scope>
    <source>
        <strain evidence="1 4">NBRC 102219</strain>
    </source>
</reference>
<sequence length="96" mass="10623">MHLHTLNQSPAQSQVYRQALAAMADDDCLLLIEEAVQGALPHLIGPFEGLAGRLYVLEEDLVARGLLERCDDNARVVDVEGFVSLTEQADKVLSWY</sequence>
<dbReference type="Proteomes" id="UP000321726">
    <property type="component" value="Unassembled WGS sequence"/>
</dbReference>
<proteinExistence type="predicted"/>
<dbReference type="EMBL" id="FRCA01000009">
    <property type="protein sequence ID" value="SHM54026.1"/>
    <property type="molecule type" value="Genomic_DNA"/>
</dbReference>
<dbReference type="STRING" id="44933.SAMN05660971_03227"/>
<dbReference type="AlphaFoldDB" id="A0A1M7JM38"/>
<dbReference type="PANTHER" id="PTHR37526:SF1">
    <property type="entry name" value="PROTEIN TUSB"/>
    <property type="match status" value="1"/>
</dbReference>
<dbReference type="InterPro" id="IPR007215">
    <property type="entry name" value="Sulphur_relay_TusB/DsrH"/>
</dbReference>
<organism evidence="2 3">
    <name type="scientific">Halomonas cupida</name>
    <dbReference type="NCBI Taxonomy" id="44933"/>
    <lineage>
        <taxon>Bacteria</taxon>
        <taxon>Pseudomonadati</taxon>
        <taxon>Pseudomonadota</taxon>
        <taxon>Gammaproteobacteria</taxon>
        <taxon>Oceanospirillales</taxon>
        <taxon>Halomonadaceae</taxon>
        <taxon>Halomonas</taxon>
    </lineage>
</organism>
<evidence type="ECO:0000313" key="2">
    <source>
        <dbReference type="EMBL" id="SHM54026.1"/>
    </source>
</evidence>
<evidence type="ECO:0000313" key="3">
    <source>
        <dbReference type="Proteomes" id="UP000184123"/>
    </source>
</evidence>
<evidence type="ECO:0000313" key="1">
    <source>
        <dbReference type="EMBL" id="GEN24560.1"/>
    </source>
</evidence>
<dbReference type="OrthoDB" id="9795117at2"/>
<keyword evidence="4" id="KW-1185">Reference proteome</keyword>
<dbReference type="InterPro" id="IPR027396">
    <property type="entry name" value="DsrEFH-like"/>
</dbReference>
<dbReference type="Pfam" id="PF04077">
    <property type="entry name" value="DsrH"/>
    <property type="match status" value="1"/>
</dbReference>